<dbReference type="InterPro" id="IPR019771">
    <property type="entry name" value="F-actin_capping_bsu_CS"/>
</dbReference>
<keyword evidence="4 8" id="KW-0117">Actin capping</keyword>
<evidence type="ECO:0000256" key="5">
    <source>
        <dbReference type="ARBA" id="ARBA00022490"/>
    </source>
</evidence>
<comment type="function">
    <text evidence="8">F-actin-capping proteins bind in a Ca(2+)-independent manner to the fast growing ends of actin filaments (barbed end) thereby blocking the exchange of subunits at these ends. Unlike other capping proteins (such as gelsolin and severin), these proteins do not sever actin filaments.</text>
</comment>
<dbReference type="GO" id="GO:0005737">
    <property type="term" value="C:cytoplasm"/>
    <property type="evidence" value="ECO:0007669"/>
    <property type="project" value="InterPro"/>
</dbReference>
<dbReference type="GO" id="GO:0008290">
    <property type="term" value="C:F-actin capping protein complex"/>
    <property type="evidence" value="ECO:0007669"/>
    <property type="project" value="UniProtKB-UniRule"/>
</dbReference>
<dbReference type="STRING" id="1684307.A0A316U132"/>
<dbReference type="GeneID" id="37016381"/>
<evidence type="ECO:0000256" key="7">
    <source>
        <dbReference type="ARBA" id="ARBA00023212"/>
    </source>
</evidence>
<comment type="subcellular location">
    <subcellularLocation>
        <location evidence="1 8">Cytoplasm</location>
        <location evidence="1 8">Cytoskeleton</location>
    </subcellularLocation>
</comment>
<name>A0A316U132_9BASI</name>
<dbReference type="GO" id="GO:0051016">
    <property type="term" value="P:barbed-end actin filament capping"/>
    <property type="evidence" value="ECO:0007669"/>
    <property type="project" value="UniProtKB-UniRule"/>
</dbReference>
<accession>A0A316U132</accession>
<dbReference type="PANTHER" id="PTHR10619:SF0">
    <property type="entry name" value="F-ACTIN-CAPPING PROTEIN SUBUNIT BETA ISOFORMS 1 AND 2"/>
    <property type="match status" value="1"/>
</dbReference>
<dbReference type="InterPro" id="IPR042276">
    <property type="entry name" value="CapZ_alpha/beta_2"/>
</dbReference>
<dbReference type="Gene3D" id="3.90.1150.210">
    <property type="entry name" value="F-actin capping protein, beta subunit"/>
    <property type="match status" value="1"/>
</dbReference>
<sequence length="310" mass="33582">MSDPLSLSLDLLRRLPPSSISQNLDTLVSLFPALADDLYSSVDQPLRVKIDKSAQGAGREYLACDYNRDGDSWRSPWSGEYDPPLEDGTKPSKGLRDLEIRMGGAMETYKQLYYDTALSSVYLWDLDDGAFAGVVLFKKDIDPTTSSDPKKSGTIGLWDSLHVFEAAPDRAGRSASYKLTSTVMLSLGRQEGSNATASGSSSSTPSAEGQPTLGNVSLSGSLTRQSAIEAPLLPPTSSSSGPGNSPYSPSHIANIGKLIEDAEGKMRAQLLEVYFGKTKDILGYVRSGEDLESKRREEGVRRELMGLWKK</sequence>
<evidence type="ECO:0000313" key="10">
    <source>
        <dbReference type="EMBL" id="PWN19112.1"/>
    </source>
</evidence>
<dbReference type="PRINTS" id="PR00192">
    <property type="entry name" value="FACTINCAPB"/>
</dbReference>
<dbReference type="OrthoDB" id="9979678at2759"/>
<evidence type="ECO:0000256" key="8">
    <source>
        <dbReference type="RuleBase" id="RU365078"/>
    </source>
</evidence>
<dbReference type="Gene3D" id="1.20.58.570">
    <property type="match status" value="1"/>
</dbReference>
<evidence type="ECO:0000256" key="6">
    <source>
        <dbReference type="ARBA" id="ARBA00023203"/>
    </source>
</evidence>
<gene>
    <name evidence="10" type="ORF">BCV69DRAFT_303497</name>
</gene>
<dbReference type="InterPro" id="IPR037282">
    <property type="entry name" value="CapZ_alpha/beta"/>
</dbReference>
<dbReference type="InterPro" id="IPR001698">
    <property type="entry name" value="CAPZB"/>
</dbReference>
<feature type="region of interest" description="Disordered" evidence="9">
    <location>
        <begin position="190"/>
        <end position="218"/>
    </location>
</feature>
<comment type="similarity">
    <text evidence="2 8">Belongs to the F-actin-capping protein beta subunit family.</text>
</comment>
<evidence type="ECO:0000313" key="11">
    <source>
        <dbReference type="Proteomes" id="UP000245942"/>
    </source>
</evidence>
<dbReference type="InterPro" id="IPR043175">
    <property type="entry name" value="CAPZB_N"/>
</dbReference>
<proteinExistence type="inferred from homology"/>
<dbReference type="GO" id="GO:0000902">
    <property type="term" value="P:cell morphogenesis"/>
    <property type="evidence" value="ECO:0007669"/>
    <property type="project" value="TreeGrafter"/>
</dbReference>
<keyword evidence="11" id="KW-1185">Reference proteome</keyword>
<dbReference type="SUPFAM" id="SSF90096">
    <property type="entry name" value="Subunits of heterodimeric actin filament capping protein Capz"/>
    <property type="match status" value="1"/>
</dbReference>
<dbReference type="GO" id="GO:0051015">
    <property type="term" value="F:actin filament binding"/>
    <property type="evidence" value="ECO:0007669"/>
    <property type="project" value="UniProtKB-ARBA"/>
</dbReference>
<evidence type="ECO:0000256" key="9">
    <source>
        <dbReference type="SAM" id="MobiDB-lite"/>
    </source>
</evidence>
<dbReference type="EMBL" id="KZ819332">
    <property type="protein sequence ID" value="PWN19112.1"/>
    <property type="molecule type" value="Genomic_DNA"/>
</dbReference>
<dbReference type="FunFam" id="1.20.58.570:FF:000001">
    <property type="entry name" value="F-actin-capping protein subunit beta"/>
    <property type="match status" value="1"/>
</dbReference>
<feature type="compositionally biased region" description="Low complexity" evidence="9">
    <location>
        <begin position="191"/>
        <end position="209"/>
    </location>
</feature>
<evidence type="ECO:0000256" key="1">
    <source>
        <dbReference type="ARBA" id="ARBA00004245"/>
    </source>
</evidence>
<dbReference type="AlphaFoldDB" id="A0A316U132"/>
<evidence type="ECO:0000256" key="3">
    <source>
        <dbReference type="ARBA" id="ARBA00021859"/>
    </source>
</evidence>
<evidence type="ECO:0000256" key="2">
    <source>
        <dbReference type="ARBA" id="ARBA00006039"/>
    </source>
</evidence>
<dbReference type="Pfam" id="PF01115">
    <property type="entry name" value="F_actin_cap_B"/>
    <property type="match status" value="1"/>
</dbReference>
<dbReference type="GO" id="GO:0030036">
    <property type="term" value="P:actin cytoskeleton organization"/>
    <property type="evidence" value="ECO:0007669"/>
    <property type="project" value="InterPro"/>
</dbReference>
<organism evidence="10 11">
    <name type="scientific">Pseudomicrostroma glucosiphilum</name>
    <dbReference type="NCBI Taxonomy" id="1684307"/>
    <lineage>
        <taxon>Eukaryota</taxon>
        <taxon>Fungi</taxon>
        <taxon>Dikarya</taxon>
        <taxon>Basidiomycota</taxon>
        <taxon>Ustilaginomycotina</taxon>
        <taxon>Exobasidiomycetes</taxon>
        <taxon>Microstromatales</taxon>
        <taxon>Microstromatales incertae sedis</taxon>
        <taxon>Pseudomicrostroma</taxon>
    </lineage>
</organism>
<reference evidence="10 11" key="1">
    <citation type="journal article" date="2018" name="Mol. Biol. Evol.">
        <title>Broad Genomic Sampling Reveals a Smut Pathogenic Ancestry of the Fungal Clade Ustilaginomycotina.</title>
        <authorList>
            <person name="Kijpornyongpan T."/>
            <person name="Mondo S.J."/>
            <person name="Barry K."/>
            <person name="Sandor L."/>
            <person name="Lee J."/>
            <person name="Lipzen A."/>
            <person name="Pangilinan J."/>
            <person name="LaButti K."/>
            <person name="Hainaut M."/>
            <person name="Henrissat B."/>
            <person name="Grigoriev I.V."/>
            <person name="Spatafora J.W."/>
            <person name="Aime M.C."/>
        </authorList>
    </citation>
    <scope>NUCLEOTIDE SEQUENCE [LARGE SCALE GENOMIC DNA]</scope>
    <source>
        <strain evidence="10 11">MCA 4718</strain>
    </source>
</reference>
<dbReference type="PROSITE" id="PS00231">
    <property type="entry name" value="F_ACTIN_CAPPING_BETA"/>
    <property type="match status" value="1"/>
</dbReference>
<comment type="subunit">
    <text evidence="8">Heterodimer of an alpha and a beta subunit.</text>
</comment>
<evidence type="ECO:0000256" key="4">
    <source>
        <dbReference type="ARBA" id="ARBA00022467"/>
    </source>
</evidence>
<dbReference type="PANTHER" id="PTHR10619">
    <property type="entry name" value="F-ACTIN-CAPPING PROTEIN SUBUNIT BETA"/>
    <property type="match status" value="1"/>
</dbReference>
<protein>
    <recommendedName>
        <fullName evidence="3 8">F-actin-capping protein subunit beta</fullName>
    </recommendedName>
</protein>
<keyword evidence="5 8" id="KW-0963">Cytoplasm</keyword>
<dbReference type="RefSeq" id="XP_025346272.1">
    <property type="nucleotide sequence ID" value="XM_025494647.1"/>
</dbReference>
<dbReference type="Proteomes" id="UP000245942">
    <property type="component" value="Unassembled WGS sequence"/>
</dbReference>
<keyword evidence="7 8" id="KW-0206">Cytoskeleton</keyword>
<keyword evidence="6 8" id="KW-0009">Actin-binding</keyword>